<comment type="caution">
    <text evidence="1">The sequence shown here is derived from an EMBL/GenBank/DDBJ whole genome shotgun (WGS) entry which is preliminary data.</text>
</comment>
<dbReference type="Proteomes" id="UP000765509">
    <property type="component" value="Unassembled WGS sequence"/>
</dbReference>
<organism evidence="1 2">
    <name type="scientific">Austropuccinia psidii MF-1</name>
    <dbReference type="NCBI Taxonomy" id="1389203"/>
    <lineage>
        <taxon>Eukaryota</taxon>
        <taxon>Fungi</taxon>
        <taxon>Dikarya</taxon>
        <taxon>Basidiomycota</taxon>
        <taxon>Pucciniomycotina</taxon>
        <taxon>Pucciniomycetes</taxon>
        <taxon>Pucciniales</taxon>
        <taxon>Sphaerophragmiaceae</taxon>
        <taxon>Austropuccinia</taxon>
    </lineage>
</organism>
<proteinExistence type="predicted"/>
<dbReference type="AlphaFoldDB" id="A0A9Q3KX89"/>
<reference evidence="1" key="1">
    <citation type="submission" date="2021-03" db="EMBL/GenBank/DDBJ databases">
        <title>Draft genome sequence of rust myrtle Austropuccinia psidii MF-1, a brazilian biotype.</title>
        <authorList>
            <person name="Quecine M.C."/>
            <person name="Pachon D.M.R."/>
            <person name="Bonatelli M.L."/>
            <person name="Correr F.H."/>
            <person name="Franceschini L.M."/>
            <person name="Leite T.F."/>
            <person name="Margarido G.R.A."/>
            <person name="Almeida C.A."/>
            <person name="Ferrarezi J.A."/>
            <person name="Labate C.A."/>
        </authorList>
    </citation>
    <scope>NUCLEOTIDE SEQUENCE</scope>
    <source>
        <strain evidence="1">MF-1</strain>
    </source>
</reference>
<evidence type="ECO:0000313" key="1">
    <source>
        <dbReference type="EMBL" id="MBW0587334.1"/>
    </source>
</evidence>
<name>A0A9Q3KX89_9BASI</name>
<protein>
    <submittedName>
        <fullName evidence="1">Uncharacterized protein</fullName>
    </submittedName>
</protein>
<gene>
    <name evidence="1" type="ORF">O181_127049</name>
</gene>
<evidence type="ECO:0000313" key="2">
    <source>
        <dbReference type="Proteomes" id="UP000765509"/>
    </source>
</evidence>
<sequence>MFNDAKYFINCSPREDKVILADGSSIRTLGTRTIHLDLPHSYLKIQNCLLIPQLLVNLLRMATFIQGNHTVQKSTSPKSFEVIGPNHEVVIDEILESGNFVFTQNKATAFSVNSTPQTITCLHQASGHPSYEYFKRMYPNRQIPQLY</sequence>
<dbReference type="OrthoDB" id="3025757at2759"/>
<dbReference type="EMBL" id="AVOT02126746">
    <property type="protein sequence ID" value="MBW0587334.1"/>
    <property type="molecule type" value="Genomic_DNA"/>
</dbReference>
<keyword evidence="2" id="KW-1185">Reference proteome</keyword>
<accession>A0A9Q3KX89</accession>